<dbReference type="AlphaFoldDB" id="A0A4V2XRS8"/>
<evidence type="ECO:0000313" key="3">
    <source>
        <dbReference type="Proteomes" id="UP000295075"/>
    </source>
</evidence>
<dbReference type="OrthoDB" id="3815449at2"/>
<protein>
    <submittedName>
        <fullName evidence="2">SAM-dependent methyltransferase</fullName>
    </submittedName>
</protein>
<dbReference type="InterPro" id="IPR029063">
    <property type="entry name" value="SAM-dependent_MTases_sf"/>
</dbReference>
<dbReference type="InterPro" id="IPR006764">
    <property type="entry name" value="SAM_dep_MeTrfase_SAV2177_type"/>
</dbReference>
<keyword evidence="2" id="KW-0489">Methyltransferase</keyword>
<dbReference type="Pfam" id="PF04672">
    <property type="entry name" value="Methyltransf_19"/>
    <property type="match status" value="1"/>
</dbReference>
<keyword evidence="3" id="KW-1185">Reference proteome</keyword>
<gene>
    <name evidence="2" type="ORF">E1261_11905</name>
</gene>
<comment type="caution">
    <text evidence="2">The sequence shown here is derived from an EMBL/GenBank/DDBJ whole genome shotgun (WGS) entry which is preliminary data.</text>
</comment>
<evidence type="ECO:0000256" key="1">
    <source>
        <dbReference type="SAM" id="MobiDB-lite"/>
    </source>
</evidence>
<dbReference type="SUPFAM" id="SSF53335">
    <property type="entry name" value="S-adenosyl-L-methionine-dependent methyltransferases"/>
    <property type="match status" value="1"/>
</dbReference>
<accession>A0A4V2XRS8</accession>
<evidence type="ECO:0000313" key="2">
    <source>
        <dbReference type="EMBL" id="TDC31065.1"/>
    </source>
</evidence>
<feature type="region of interest" description="Disordered" evidence="1">
    <location>
        <begin position="30"/>
        <end position="61"/>
    </location>
</feature>
<feature type="compositionally biased region" description="Basic residues" evidence="1">
    <location>
        <begin position="40"/>
        <end position="49"/>
    </location>
</feature>
<dbReference type="GO" id="GO:0008168">
    <property type="term" value="F:methyltransferase activity"/>
    <property type="evidence" value="ECO:0007669"/>
    <property type="project" value="UniProtKB-KW"/>
</dbReference>
<sequence length="352" mass="38847">MSSSLALCSFGVRSCPCRARSNRPANVLTSALSRPGSFRPRPKRRRTRKITGFPPVRRRPAPHRVTAVARQGTGRTAVMADEVPQDSEENAIPGIDLSTPSIARAYDYMLGGKDNFAVDRALVDHIVSEMPGSPALAIDNRAVLIRAIREIVETTPVRQFLDLGSGLPSAENVHQVAQRYASESKVVYVDNDPIVLAHGRALLAENENTVVFQADLREPKSIYDSPDTRALIDFEKPVGIILSAILHHLNDDENPAELVQFWYDRVPSGSYFFVSHFRSADDPRSIQLQEVVQQSIGRGRWRTDEEILGLLPEGLTVLPPGLVPASQWRPTDEAEEVTPWGRLIGAVLAVKP</sequence>
<dbReference type="EMBL" id="SMKA01000037">
    <property type="protein sequence ID" value="TDC31065.1"/>
    <property type="molecule type" value="Genomic_DNA"/>
</dbReference>
<organism evidence="2 3">
    <name type="scientific">Kribbella albertanoniae</name>
    <dbReference type="NCBI Taxonomy" id="1266829"/>
    <lineage>
        <taxon>Bacteria</taxon>
        <taxon>Bacillati</taxon>
        <taxon>Actinomycetota</taxon>
        <taxon>Actinomycetes</taxon>
        <taxon>Propionibacteriales</taxon>
        <taxon>Kribbellaceae</taxon>
        <taxon>Kribbella</taxon>
    </lineage>
</organism>
<name>A0A4V2XRS8_9ACTN</name>
<dbReference type="GO" id="GO:0032259">
    <property type="term" value="P:methylation"/>
    <property type="evidence" value="ECO:0007669"/>
    <property type="project" value="UniProtKB-KW"/>
</dbReference>
<dbReference type="Proteomes" id="UP000295075">
    <property type="component" value="Unassembled WGS sequence"/>
</dbReference>
<reference evidence="2 3" key="1">
    <citation type="submission" date="2019-03" db="EMBL/GenBank/DDBJ databases">
        <title>Draft genome sequences of novel Actinobacteria.</title>
        <authorList>
            <person name="Sahin N."/>
            <person name="Ay H."/>
            <person name="Saygin H."/>
        </authorList>
    </citation>
    <scope>NUCLEOTIDE SEQUENCE [LARGE SCALE GENOMIC DNA]</scope>
    <source>
        <strain evidence="2 3">JCM 30547</strain>
    </source>
</reference>
<keyword evidence="2" id="KW-0808">Transferase</keyword>
<proteinExistence type="predicted"/>
<dbReference type="Gene3D" id="3.40.50.150">
    <property type="entry name" value="Vaccinia Virus protein VP39"/>
    <property type="match status" value="1"/>
</dbReference>